<keyword evidence="1" id="KW-0051">Antiviral defense</keyword>
<reference evidence="2 3" key="1">
    <citation type="submission" date="2017-09" db="EMBL/GenBank/DDBJ databases">
        <title>Large-scale bioinformatics analysis of Bacillus genomes uncovers conserved roles of natural products in bacterial physiology.</title>
        <authorList>
            <consortium name="Agbiome Team Llc"/>
            <person name="Bleich R.M."/>
            <person name="Grubbs K.J."/>
            <person name="Santa Maria K.C."/>
            <person name="Allen S.E."/>
            <person name="Farag S."/>
            <person name="Shank E.A."/>
            <person name="Bowers A."/>
        </authorList>
    </citation>
    <scope>NUCLEOTIDE SEQUENCE [LARGE SCALE GENOMIC DNA]</scope>
    <source>
        <strain evidence="2 3">AFS083043</strain>
    </source>
</reference>
<dbReference type="AlphaFoldDB" id="A0A2B0MQX6"/>
<keyword evidence="2" id="KW-0808">Transferase</keyword>
<proteinExistence type="predicted"/>
<dbReference type="Gene3D" id="3.30.460.10">
    <property type="entry name" value="Beta Polymerase, domain 2"/>
    <property type="match status" value="1"/>
</dbReference>
<dbReference type="GO" id="GO:0051607">
    <property type="term" value="P:defense response to virus"/>
    <property type="evidence" value="ECO:0007669"/>
    <property type="project" value="UniProtKB-KW"/>
</dbReference>
<evidence type="ECO:0000256" key="1">
    <source>
        <dbReference type="ARBA" id="ARBA00023118"/>
    </source>
</evidence>
<dbReference type="RefSeq" id="WP_098490703.1">
    <property type="nucleotide sequence ID" value="NZ_NUWN01000035.1"/>
</dbReference>
<gene>
    <name evidence="2" type="ORF">COI93_10230</name>
</gene>
<dbReference type="InterPro" id="IPR006116">
    <property type="entry name" value="NT_2-5OAS_ClassI-CCAase"/>
</dbReference>
<dbReference type="GO" id="GO:0016779">
    <property type="term" value="F:nucleotidyltransferase activity"/>
    <property type="evidence" value="ECO:0007669"/>
    <property type="project" value="InterPro"/>
</dbReference>
<comment type="caution">
    <text evidence="2">The sequence shown here is derived from an EMBL/GenBank/DDBJ whole genome shotgun (WGS) entry which is preliminary data.</text>
</comment>
<accession>A0A2B0MQX6</accession>
<dbReference type="Pfam" id="PF18144">
    <property type="entry name" value="SMODS"/>
    <property type="match status" value="1"/>
</dbReference>
<protein>
    <submittedName>
        <fullName evidence="2">Nucleotidyltransferase</fullName>
    </submittedName>
</protein>
<dbReference type="SUPFAM" id="SSF81301">
    <property type="entry name" value="Nucleotidyltransferase"/>
    <property type="match status" value="1"/>
</dbReference>
<sequence length="263" mass="31368">MSIQTYLNNLASDLVLSREEKDKVDTSITNLAYNLNRFFNEEIESHFKFGSYTRGTILPRKADGNSDIDYMVIFNNPYNYKPQTLLNHLRKFVEKYYSRSEVYRSHPTIVLELRHIKFELVPAKKDWLGNIYIPSPASSYEDWMLTDPNAFNEKLTRVNTSNGNRIKPLVRLMKYWNRMNGGHLSSYELENWIVNQSYFFCNNLKECVYHVFEILSYNLSDPNTYKQKVDRAKRIIKDVKYYEDRNMPFSAKQEMMKLFPDFE</sequence>
<evidence type="ECO:0000313" key="3">
    <source>
        <dbReference type="Proteomes" id="UP000242656"/>
    </source>
</evidence>
<evidence type="ECO:0000313" key="2">
    <source>
        <dbReference type="EMBL" id="PFK43196.1"/>
    </source>
</evidence>
<dbReference type="EMBL" id="NUWN01000035">
    <property type="protein sequence ID" value="PFK43196.1"/>
    <property type="molecule type" value="Genomic_DNA"/>
</dbReference>
<name>A0A2B0MQX6_BACCE</name>
<dbReference type="InterPro" id="IPR043519">
    <property type="entry name" value="NT_sf"/>
</dbReference>
<organism evidence="2 3">
    <name type="scientific">Bacillus cereus</name>
    <dbReference type="NCBI Taxonomy" id="1396"/>
    <lineage>
        <taxon>Bacteria</taxon>
        <taxon>Bacillati</taxon>
        <taxon>Bacillota</taxon>
        <taxon>Bacilli</taxon>
        <taxon>Bacillales</taxon>
        <taxon>Bacillaceae</taxon>
        <taxon>Bacillus</taxon>
        <taxon>Bacillus cereus group</taxon>
    </lineage>
</organism>
<dbReference type="Proteomes" id="UP000242656">
    <property type="component" value="Unassembled WGS sequence"/>
</dbReference>
<dbReference type="CDD" id="cd05400">
    <property type="entry name" value="NT_2-5OAS_ClassI-CCAase"/>
    <property type="match status" value="1"/>
</dbReference>